<keyword evidence="3" id="KW-1185">Reference proteome</keyword>
<proteinExistence type="predicted"/>
<organism evidence="1 3">
    <name type="scientific">Geoanaerobacter pelophilus</name>
    <dbReference type="NCBI Taxonomy" id="60036"/>
    <lineage>
        <taxon>Bacteria</taxon>
        <taxon>Pseudomonadati</taxon>
        <taxon>Thermodesulfobacteriota</taxon>
        <taxon>Desulfuromonadia</taxon>
        <taxon>Geobacterales</taxon>
        <taxon>Geobacteraceae</taxon>
        <taxon>Geoanaerobacter</taxon>
    </lineage>
</organism>
<gene>
    <name evidence="1" type="ORF">KI809_15665</name>
    <name evidence="2" type="ORF">KI809_18755</name>
</gene>
<dbReference type="Proteomes" id="UP000811899">
    <property type="component" value="Unassembled WGS sequence"/>
</dbReference>
<dbReference type="EMBL" id="JAHCVJ010000006">
    <property type="protein sequence ID" value="MBT0665747.1"/>
    <property type="molecule type" value="Genomic_DNA"/>
</dbReference>
<reference evidence="1 3" key="1">
    <citation type="submission" date="2021-05" db="EMBL/GenBank/DDBJ databases">
        <title>The draft genome of Geobacter pelophilus DSM 12255.</title>
        <authorList>
            <person name="Xu Z."/>
            <person name="Masuda Y."/>
            <person name="Itoh H."/>
            <person name="Senoo K."/>
        </authorList>
    </citation>
    <scope>NUCLEOTIDE SEQUENCE [LARGE SCALE GENOMIC DNA]</scope>
    <source>
        <strain evidence="1 3">DSM 12255</strain>
    </source>
</reference>
<protein>
    <submittedName>
        <fullName evidence="1">Uncharacterized protein</fullName>
    </submittedName>
</protein>
<name>A0AAW4L6E4_9BACT</name>
<accession>A0AAW4L6E4</accession>
<dbReference type="RefSeq" id="WP_214172510.1">
    <property type="nucleotide sequence ID" value="NZ_JAHCVJ010000006.1"/>
</dbReference>
<evidence type="ECO:0000313" key="3">
    <source>
        <dbReference type="Proteomes" id="UP000811899"/>
    </source>
</evidence>
<dbReference type="EMBL" id="JAHCVJ010000011">
    <property type="protein sequence ID" value="MBT0666353.1"/>
    <property type="molecule type" value="Genomic_DNA"/>
</dbReference>
<evidence type="ECO:0000313" key="1">
    <source>
        <dbReference type="EMBL" id="MBT0665747.1"/>
    </source>
</evidence>
<sequence length="47" mass="4979">MNYLPLTAITRVNPTCSTCHGDWGLWAFGNATTALAHGNGNPVTFGE</sequence>
<comment type="caution">
    <text evidence="1">The sequence shown here is derived from an EMBL/GenBank/DDBJ whole genome shotgun (WGS) entry which is preliminary data.</text>
</comment>
<evidence type="ECO:0000313" key="2">
    <source>
        <dbReference type="EMBL" id="MBT0666353.1"/>
    </source>
</evidence>
<dbReference type="AlphaFoldDB" id="A0AAW4L6E4"/>